<keyword evidence="5" id="KW-0175">Coiled coil</keyword>
<evidence type="ECO:0000256" key="4">
    <source>
        <dbReference type="ARBA" id="ARBA00022840"/>
    </source>
</evidence>
<evidence type="ECO:0000256" key="1">
    <source>
        <dbReference type="ARBA" id="ARBA00022741"/>
    </source>
</evidence>
<protein>
    <submittedName>
        <fullName evidence="7">AAA domain-containing protein</fullName>
    </submittedName>
</protein>
<dbReference type="InterPro" id="IPR050534">
    <property type="entry name" value="Coronavir_polyprotein_1ab"/>
</dbReference>
<dbReference type="Proteomes" id="UP001269984">
    <property type="component" value="Unassembled WGS sequence"/>
</dbReference>
<proteinExistence type="predicted"/>
<evidence type="ECO:0000259" key="6">
    <source>
        <dbReference type="Pfam" id="PF13087"/>
    </source>
</evidence>
<evidence type="ECO:0000256" key="5">
    <source>
        <dbReference type="SAM" id="Coils"/>
    </source>
</evidence>
<dbReference type="GO" id="GO:0016787">
    <property type="term" value="F:hydrolase activity"/>
    <property type="evidence" value="ECO:0007669"/>
    <property type="project" value="UniProtKB-KW"/>
</dbReference>
<dbReference type="GO" id="GO:0004386">
    <property type="term" value="F:helicase activity"/>
    <property type="evidence" value="ECO:0007669"/>
    <property type="project" value="UniProtKB-KW"/>
</dbReference>
<evidence type="ECO:0000256" key="3">
    <source>
        <dbReference type="ARBA" id="ARBA00022806"/>
    </source>
</evidence>
<sequence length="1109" mass="126458">MDSTPLPQEILRTWQRIEFFQPYTLERKDKSLLIPLKKLITLGDASLPWHSEKLRQQYDIPPKASFIVHVGLFEKNIVSRISQEVLGTNEENDDECEQRLDQEGTTCFAKMQLNGEGVPTRDKLSVSSLPWALGHLKKRQFHKLDSSVFAVDCMHLADTFNDFCVTLEPVREKGPGVLRASNILTLLDTHLTSWADFAPEWQYAIQIDWFNGNNESQDTEQEEASETEDLISDNEKALVLPILNSFFFEDIEDAMSSLEDTRCRTLNTYLTHRVHRNPDLYSQKGLTAIIDKLHPTKMPLGRWPSEPEHAMSLMQQFAINTAVEELAEGGLLSVNGPPGTGKTTLLRDLVAHNVVERARVLAGFSNVEDTLTHEGFIVPELTGFEMIVASSNNAAVENISNELPQKKSLAEEFRYLDYLSPTANQVAAKSLPKSAHKRDKDGKGTERNYHLFRPLATEKQCWGLISVALGRKTNRTKFAQRLLFDEHFLRDTSVEMARPDNENFLSLWRWKSCHNKLSFTAAKQHFIHCLKTTEELQKQLAELAELLAKKPFCSSDALSSDMAKAAVRCEERLSALKEFEAERDVIEKQIQHARQQQKIEEADAPGLLTRLLNRKKVQTYQTSLRNTQQHLLTLSASLIHKTQLVAEQRKQLNEADAQKRRLQQEIDRIALQREEIEQKLRGLKDKFSGIALPDSHKPIDNAGLQRTAFWQNAQINRQRSLLFMAAMDLHQAWLYEAMGSVDRFREMFLLRLRNFLNSPHLEPTPLPWWQTLCMFVPVLSTTFASVGRMLHGVKGGELGWVMIDEAGQASPQQAVGAIWRAKRVLVVGDPLQIEPVFTTSPSLVRHLCQDLLHEHAEKWNPEKLSVQQVADRVNHWGCELEMMNNNIWIGIPLWVHRRCIEPMFSIANKLAYNNRMIHGLDTDKICSRLVNGGLENHWLVSRGGLGDKQYRDSHGQSLITLLDRLLTENIELGSIYVITPFKAVKYALLELIEQRELASWQQYSPRLKHKEIKEWQKSCVGTVHTFQGKENDIVIFVLGCDVHNRGGAEWASSKPNLLNVALTRAKKHIFVIGDPLVWKTLPGFASVAHTLPEKAETNIIVEQVSLEWQ</sequence>
<dbReference type="GO" id="GO:0005524">
    <property type="term" value="F:ATP binding"/>
    <property type="evidence" value="ECO:0007669"/>
    <property type="project" value="UniProtKB-KW"/>
</dbReference>
<gene>
    <name evidence="7" type="ORF">RYZ90_14885</name>
</gene>
<keyword evidence="2" id="KW-0378">Hydrolase</keyword>
<dbReference type="Gene3D" id="3.40.50.300">
    <property type="entry name" value="P-loop containing nucleotide triphosphate hydrolases"/>
    <property type="match status" value="2"/>
</dbReference>
<dbReference type="RefSeq" id="WP_128316496.1">
    <property type="nucleotide sequence ID" value="NZ_JAWHWM010000003.1"/>
</dbReference>
<reference evidence="7 8" key="1">
    <citation type="submission" date="2023-10" db="EMBL/GenBank/DDBJ databases">
        <title>Fecal carriage and genetic characteristics of carbapenem-resistant Enterobacterales among healthy adults from four provinces of China.</title>
        <authorList>
            <person name="Li Y."/>
            <person name="Zhang R."/>
        </authorList>
    </citation>
    <scope>NUCLEOTIDE SEQUENCE [LARGE SCALE GENOMIC DNA]</scope>
    <source>
        <strain evidence="7 8">HN-71</strain>
    </source>
</reference>
<dbReference type="CDD" id="cd18808">
    <property type="entry name" value="SF1_C_Upf1"/>
    <property type="match status" value="1"/>
</dbReference>
<evidence type="ECO:0000313" key="7">
    <source>
        <dbReference type="EMBL" id="MDW2635127.1"/>
    </source>
</evidence>
<dbReference type="PANTHER" id="PTHR43788:SF8">
    <property type="entry name" value="DNA-BINDING PROTEIN SMUBP-2"/>
    <property type="match status" value="1"/>
</dbReference>
<accession>A0ABD5H231</accession>
<dbReference type="AlphaFoldDB" id="A0ABD5H231"/>
<dbReference type="InterPro" id="IPR027417">
    <property type="entry name" value="P-loop_NTPase"/>
</dbReference>
<feature type="coiled-coil region" evidence="5">
    <location>
        <begin position="645"/>
        <end position="686"/>
    </location>
</feature>
<keyword evidence="3" id="KW-0347">Helicase</keyword>
<organism evidence="7 8">
    <name type="scientific">Citrobacter portucalensis</name>
    <dbReference type="NCBI Taxonomy" id="1639133"/>
    <lineage>
        <taxon>Bacteria</taxon>
        <taxon>Pseudomonadati</taxon>
        <taxon>Pseudomonadota</taxon>
        <taxon>Gammaproteobacteria</taxon>
        <taxon>Enterobacterales</taxon>
        <taxon>Enterobacteriaceae</taxon>
        <taxon>Citrobacter</taxon>
        <taxon>Citrobacter freundii complex</taxon>
    </lineage>
</organism>
<dbReference type="InterPro" id="IPR041679">
    <property type="entry name" value="DNA2/NAM7-like_C"/>
</dbReference>
<dbReference type="InterPro" id="IPR047187">
    <property type="entry name" value="SF1_C_Upf1"/>
</dbReference>
<name>A0ABD5H231_9ENTR</name>
<dbReference type="SUPFAM" id="SSF52540">
    <property type="entry name" value="P-loop containing nucleoside triphosphate hydrolases"/>
    <property type="match status" value="1"/>
</dbReference>
<dbReference type="PANTHER" id="PTHR43788">
    <property type="entry name" value="DNA2/NAM7 HELICASE FAMILY MEMBER"/>
    <property type="match status" value="1"/>
</dbReference>
<feature type="domain" description="DNA2/NAM7 helicase-like C-terminal" evidence="6">
    <location>
        <begin position="955"/>
        <end position="1074"/>
    </location>
</feature>
<evidence type="ECO:0000256" key="2">
    <source>
        <dbReference type="ARBA" id="ARBA00022801"/>
    </source>
</evidence>
<keyword evidence="4" id="KW-0067">ATP-binding</keyword>
<dbReference type="EMBL" id="JAWPAZ010000005">
    <property type="protein sequence ID" value="MDW2635127.1"/>
    <property type="molecule type" value="Genomic_DNA"/>
</dbReference>
<dbReference type="Pfam" id="PF13087">
    <property type="entry name" value="AAA_12"/>
    <property type="match status" value="1"/>
</dbReference>
<comment type="caution">
    <text evidence="7">The sequence shown here is derived from an EMBL/GenBank/DDBJ whole genome shotgun (WGS) entry which is preliminary data.</text>
</comment>
<evidence type="ECO:0000313" key="8">
    <source>
        <dbReference type="Proteomes" id="UP001269984"/>
    </source>
</evidence>
<keyword evidence="1" id="KW-0547">Nucleotide-binding</keyword>